<reference evidence="2" key="1">
    <citation type="submission" date="2019-03" db="EMBL/GenBank/DDBJ databases">
        <title>Lake Tanganyika Metagenome-Assembled Genomes (MAGs).</title>
        <authorList>
            <person name="Tran P."/>
        </authorList>
    </citation>
    <scope>NUCLEOTIDE SEQUENCE</scope>
    <source>
        <strain evidence="2">M_DeepCast_400m_m2_100</strain>
    </source>
</reference>
<evidence type="ECO:0000313" key="3">
    <source>
        <dbReference type="Proteomes" id="UP000748308"/>
    </source>
</evidence>
<accession>A0A937X922</accession>
<dbReference type="AlphaFoldDB" id="A0A937X922"/>
<evidence type="ECO:0000313" key="2">
    <source>
        <dbReference type="EMBL" id="MBM3317916.1"/>
    </source>
</evidence>
<comment type="caution">
    <text evidence="2">The sequence shown here is derived from an EMBL/GenBank/DDBJ whole genome shotgun (WGS) entry which is preliminary data.</text>
</comment>
<gene>
    <name evidence="2" type="ORF">FJY75_08680</name>
</gene>
<organism evidence="2 3">
    <name type="scientific">Eiseniibacteriota bacterium</name>
    <dbReference type="NCBI Taxonomy" id="2212470"/>
    <lineage>
        <taxon>Bacteria</taxon>
        <taxon>Candidatus Eiseniibacteriota</taxon>
    </lineage>
</organism>
<sequence>MNRAQMSLQERNWRSRLTRLLHNQGLLRGTLTERRRVCGQPNCRCTRGEKHGSLYLVSHQDGQARQLYIPREREEQARQWSANYRRARLMLDRIAELYFERLQKRR</sequence>
<name>A0A937X922_UNCEI</name>
<protein>
    <recommendedName>
        <fullName evidence="1">DUF6788 domain-containing protein</fullName>
    </recommendedName>
</protein>
<proteinExistence type="predicted"/>
<dbReference type="EMBL" id="VGIY01000217">
    <property type="protein sequence ID" value="MBM3317916.1"/>
    <property type="molecule type" value="Genomic_DNA"/>
</dbReference>
<feature type="domain" description="DUF6788" evidence="1">
    <location>
        <begin position="15"/>
        <end position="78"/>
    </location>
</feature>
<dbReference type="InterPro" id="IPR046738">
    <property type="entry name" value="DUF6788"/>
</dbReference>
<dbReference type="Pfam" id="PF20586">
    <property type="entry name" value="DUF6788"/>
    <property type="match status" value="1"/>
</dbReference>
<evidence type="ECO:0000259" key="1">
    <source>
        <dbReference type="Pfam" id="PF20586"/>
    </source>
</evidence>
<dbReference type="Proteomes" id="UP000748308">
    <property type="component" value="Unassembled WGS sequence"/>
</dbReference>